<protein>
    <submittedName>
        <fullName evidence="1">Transposase</fullName>
    </submittedName>
</protein>
<proteinExistence type="predicted"/>
<accession>A0A1R4EIK7</accession>
<dbReference type="Proteomes" id="UP000188169">
    <property type="component" value="Unassembled WGS sequence"/>
</dbReference>
<evidence type="ECO:0000313" key="2">
    <source>
        <dbReference type="Proteomes" id="UP000188169"/>
    </source>
</evidence>
<dbReference type="GO" id="GO:0006313">
    <property type="term" value="P:DNA transposition"/>
    <property type="evidence" value="ECO:0007669"/>
    <property type="project" value="InterPro"/>
</dbReference>
<dbReference type="InterPro" id="IPR009057">
    <property type="entry name" value="Homeodomain-like_sf"/>
</dbReference>
<dbReference type="AlphaFoldDB" id="A0A1R4EIK7"/>
<keyword evidence="2" id="KW-1185">Reference proteome</keyword>
<name>A0A1R4EIK7_9GAMM</name>
<dbReference type="SUPFAM" id="SSF46689">
    <property type="entry name" value="Homeodomain-like"/>
    <property type="match status" value="1"/>
</dbReference>
<sequence>MTKVRKRHNAEFKSKVAVEAIKEHKTLNELTAEYGVHATQISNWKKQALAVIPTAFNTKQQANEQAQQAIIDELHRQLGQVISERDWLKKKSSQLP</sequence>
<reference evidence="2" key="1">
    <citation type="submission" date="2017-02" db="EMBL/GenBank/DDBJ databases">
        <authorList>
            <person name="Mornico D."/>
        </authorList>
    </citation>
    <scope>NUCLEOTIDE SEQUENCE [LARGE SCALE GENOMIC DNA]</scope>
</reference>
<evidence type="ECO:0000313" key="1">
    <source>
        <dbReference type="EMBL" id="SJM38367.1"/>
    </source>
</evidence>
<dbReference type="GO" id="GO:0004803">
    <property type="term" value="F:transposase activity"/>
    <property type="evidence" value="ECO:0007669"/>
    <property type="project" value="InterPro"/>
</dbReference>
<dbReference type="STRING" id="1945520.A1019T_02359"/>
<gene>
    <name evidence="1" type="ORF">A1019T_02359</name>
</gene>
<dbReference type="GO" id="GO:0003677">
    <property type="term" value="F:DNA binding"/>
    <property type="evidence" value="ECO:0007669"/>
    <property type="project" value="InterPro"/>
</dbReference>
<organism evidence="1 2">
    <name type="scientific">Psychrobacter pasteurii</name>
    <dbReference type="NCBI Taxonomy" id="1945520"/>
    <lineage>
        <taxon>Bacteria</taxon>
        <taxon>Pseudomonadati</taxon>
        <taxon>Pseudomonadota</taxon>
        <taxon>Gammaproteobacteria</taxon>
        <taxon>Moraxellales</taxon>
        <taxon>Moraxellaceae</taxon>
        <taxon>Psychrobacter</taxon>
    </lineage>
</organism>
<dbReference type="EMBL" id="FUGD01000145">
    <property type="protein sequence ID" value="SJM38367.1"/>
    <property type="molecule type" value="Genomic_DNA"/>
</dbReference>